<name>A0A0W0F4Z4_MONRR</name>
<dbReference type="AlphaFoldDB" id="A0A0W0F4Z4"/>
<reference evidence="1 2" key="1">
    <citation type="submission" date="2015-12" db="EMBL/GenBank/DDBJ databases">
        <title>Draft genome sequence of Moniliophthora roreri, the causal agent of frosty pod rot of cacao.</title>
        <authorList>
            <person name="Aime M.C."/>
            <person name="Diaz-Valderrama J.R."/>
            <person name="Kijpornyongpan T."/>
            <person name="Phillips-Mora W."/>
        </authorList>
    </citation>
    <scope>NUCLEOTIDE SEQUENCE [LARGE SCALE GENOMIC DNA]</scope>
    <source>
        <strain evidence="1 2">MCA 2952</strain>
    </source>
</reference>
<accession>A0A0W0F4Z4</accession>
<dbReference type="EMBL" id="LATX01002344">
    <property type="protein sequence ID" value="KTB31234.1"/>
    <property type="molecule type" value="Genomic_DNA"/>
</dbReference>
<organism evidence="1 2">
    <name type="scientific">Moniliophthora roreri</name>
    <name type="common">Frosty pod rot fungus</name>
    <name type="synonym">Monilia roreri</name>
    <dbReference type="NCBI Taxonomy" id="221103"/>
    <lineage>
        <taxon>Eukaryota</taxon>
        <taxon>Fungi</taxon>
        <taxon>Dikarya</taxon>
        <taxon>Basidiomycota</taxon>
        <taxon>Agaricomycotina</taxon>
        <taxon>Agaricomycetes</taxon>
        <taxon>Agaricomycetidae</taxon>
        <taxon>Agaricales</taxon>
        <taxon>Marasmiineae</taxon>
        <taxon>Marasmiaceae</taxon>
        <taxon>Moniliophthora</taxon>
    </lineage>
</organism>
<evidence type="ECO:0000313" key="1">
    <source>
        <dbReference type="EMBL" id="KTB31234.1"/>
    </source>
</evidence>
<comment type="caution">
    <text evidence="1">The sequence shown here is derived from an EMBL/GenBank/DDBJ whole genome shotgun (WGS) entry which is preliminary data.</text>
</comment>
<gene>
    <name evidence="1" type="ORF">WG66_16184</name>
</gene>
<sequence length="365" mass="41035">MPAHRKKLEPAWEDAQKKITAAAQGSRTEAAKLSTLNHEFEDQCNLNGTESISPTTFQGVHQDDTGNYWHGADPHTEEQTELMGMQAQLNVGIQAIELLGYQGNHGLGKITTDLELEDELLNNNNYRTLWDSENESESEYEFSPPGETAENWVLHGSKTVFMLDLLDNLPRLQFSDDTIKAIIWVMKECGTPNDWANPLVCPHINPFPEIKESMSEFWQGEKWLSEVPIDELSPMWADLDDNGVWHEAHDCKAEEEILFQLIPHVLPADNPQQSENTSHVGGQGNMKCCRDLRGGTDAEKESDTGYHGMFSPGIPHTPRNTVDCLREQIALACLGRQKTIEKLQTETGVKDKTAGFWIKILLEKA</sequence>
<protein>
    <submittedName>
        <fullName evidence="1">Uncharacterized protein</fullName>
    </submittedName>
</protein>
<evidence type="ECO:0000313" key="2">
    <source>
        <dbReference type="Proteomes" id="UP000054988"/>
    </source>
</evidence>
<dbReference type="Proteomes" id="UP000054988">
    <property type="component" value="Unassembled WGS sequence"/>
</dbReference>
<proteinExistence type="predicted"/>